<reference evidence="1 2" key="2">
    <citation type="journal article" date="2011" name="BMC Immunol.">
        <title>Comparison of static immersion and intravenous injection systems for exposure of zebrafish embryos to the natural pathogen Edwardsiella tarda.</title>
        <authorList>
            <person name="van Soest J.J."/>
            <person name="Stockhammer O.W."/>
            <person name="Ordas A."/>
            <person name="Bloemberg G.V."/>
            <person name="Spaink H.P."/>
            <person name="Meijer A.H."/>
        </authorList>
    </citation>
    <scope>NUCLEOTIDE SEQUENCE [LARGE SCALE GENOMIC DNA]</scope>
    <source>
        <strain evidence="1 2">FL6-60</strain>
    </source>
</reference>
<keyword evidence="2" id="KW-1185">Reference proteome</keyword>
<dbReference type="HOGENOM" id="CLU_3343106_0_0_6"/>
<protein>
    <submittedName>
        <fullName evidence="1">Uncharacterized protein</fullName>
    </submittedName>
</protein>
<reference evidence="2" key="1">
    <citation type="submission" date="2010-08" db="EMBL/GenBank/DDBJ databases">
        <title>Genome comparisons of Edwardsiella bacteria analysed using deep sequencing technology.</title>
        <authorList>
            <person name="van Soest J.J."/>
            <person name="Henkel C.V."/>
            <person name="Jansen H.J."/>
            <person name="van den Hondel C.A.M.J.J."/>
            <person name="Bloemberg G.V."/>
            <person name="Meijer A.H."/>
            <person name="Spaink H.P."/>
        </authorList>
    </citation>
    <scope>NUCLEOTIDE SEQUENCE [LARGE SCALE GENOMIC DNA]</scope>
    <source>
        <strain evidence="2">FL6-60</strain>
    </source>
</reference>
<sequence>MSQSAAINDGGCRFHVASLVPLMSLVGYRVGRTAPGS</sequence>
<evidence type="ECO:0000313" key="1">
    <source>
        <dbReference type="EMBL" id="ADM40331.1"/>
    </source>
</evidence>
<dbReference type="Proteomes" id="UP000002230">
    <property type="component" value="Chromosome"/>
</dbReference>
<accession>A0A0H3DP87</accession>
<name>A0A0H3DP87_EDWTF</name>
<dbReference type="PATRIC" id="fig|718251.5.peg.210"/>
<organism evidence="1 2">
    <name type="scientific">Edwardsiella tarda (strain FL6-60)</name>
    <dbReference type="NCBI Taxonomy" id="718251"/>
    <lineage>
        <taxon>Bacteria</taxon>
        <taxon>Pseudomonadati</taxon>
        <taxon>Pseudomonadota</taxon>
        <taxon>Gammaproteobacteria</taxon>
        <taxon>Enterobacterales</taxon>
        <taxon>Hafniaceae</taxon>
        <taxon>Edwardsiella</taxon>
    </lineage>
</organism>
<dbReference type="AlphaFoldDB" id="A0A0H3DP87"/>
<evidence type="ECO:0000313" key="2">
    <source>
        <dbReference type="Proteomes" id="UP000002230"/>
    </source>
</evidence>
<dbReference type="KEGG" id="etd:ETAF_0208"/>
<proteinExistence type="predicted"/>
<gene>
    <name evidence="1" type="ordered locus">ETAF_0208</name>
</gene>
<dbReference type="EMBL" id="CP002154">
    <property type="protein sequence ID" value="ADM40331.1"/>
    <property type="molecule type" value="Genomic_DNA"/>
</dbReference>